<reference evidence="2" key="1">
    <citation type="submission" date="2014-09" db="EMBL/GenBank/DDBJ databases">
        <authorList>
            <person name="Magalhaes I.L.F."/>
            <person name="Oliveira U."/>
            <person name="Santos F.R."/>
            <person name="Vidigal T.H.D.A."/>
            <person name="Brescovit A.D."/>
            <person name="Santos A.J."/>
        </authorList>
    </citation>
    <scope>NUCLEOTIDE SEQUENCE</scope>
    <source>
        <tissue evidence="2">Shoot tissue taken approximately 20 cm above the soil surface</tissue>
    </source>
</reference>
<evidence type="ECO:0000256" key="1">
    <source>
        <dbReference type="SAM" id="SignalP"/>
    </source>
</evidence>
<feature type="chain" id="PRO_5002045349" description="Secreted protein" evidence="1">
    <location>
        <begin position="22"/>
        <end position="99"/>
    </location>
</feature>
<name>A0A0A9A8U5_ARUDO</name>
<protein>
    <recommendedName>
        <fullName evidence="3">Secreted protein</fullName>
    </recommendedName>
</protein>
<feature type="signal peptide" evidence="1">
    <location>
        <begin position="1"/>
        <end position="21"/>
    </location>
</feature>
<accession>A0A0A9A8U5</accession>
<reference evidence="2" key="2">
    <citation type="journal article" date="2015" name="Data Brief">
        <title>Shoot transcriptome of the giant reed, Arundo donax.</title>
        <authorList>
            <person name="Barrero R.A."/>
            <person name="Guerrero F.D."/>
            <person name="Moolhuijzen P."/>
            <person name="Goolsby J.A."/>
            <person name="Tidwell J."/>
            <person name="Bellgard S.E."/>
            <person name="Bellgard M.I."/>
        </authorList>
    </citation>
    <scope>NUCLEOTIDE SEQUENCE</scope>
    <source>
        <tissue evidence="2">Shoot tissue taken approximately 20 cm above the soil surface</tissue>
    </source>
</reference>
<proteinExistence type="predicted"/>
<sequence length="99" mass="11212">MDCFIICVICRAACLCDLAICWDFNAWSHIQMVGQCTGTIHFRGRDTSSKRISSNSRCFHFQCLLCKVNSNHPYILITRFQPGPEVKKVITICAQRGPS</sequence>
<keyword evidence="1" id="KW-0732">Signal</keyword>
<dbReference type="AlphaFoldDB" id="A0A0A9A8U5"/>
<dbReference type="EMBL" id="GBRH01254428">
    <property type="protein sequence ID" value="JAD43467.1"/>
    <property type="molecule type" value="Transcribed_RNA"/>
</dbReference>
<evidence type="ECO:0000313" key="2">
    <source>
        <dbReference type="EMBL" id="JAD43467.1"/>
    </source>
</evidence>
<evidence type="ECO:0008006" key="3">
    <source>
        <dbReference type="Google" id="ProtNLM"/>
    </source>
</evidence>
<organism evidence="2">
    <name type="scientific">Arundo donax</name>
    <name type="common">Giant reed</name>
    <name type="synonym">Donax arundinaceus</name>
    <dbReference type="NCBI Taxonomy" id="35708"/>
    <lineage>
        <taxon>Eukaryota</taxon>
        <taxon>Viridiplantae</taxon>
        <taxon>Streptophyta</taxon>
        <taxon>Embryophyta</taxon>
        <taxon>Tracheophyta</taxon>
        <taxon>Spermatophyta</taxon>
        <taxon>Magnoliopsida</taxon>
        <taxon>Liliopsida</taxon>
        <taxon>Poales</taxon>
        <taxon>Poaceae</taxon>
        <taxon>PACMAD clade</taxon>
        <taxon>Arundinoideae</taxon>
        <taxon>Arundineae</taxon>
        <taxon>Arundo</taxon>
    </lineage>
</organism>